<feature type="region of interest" description="Disordered" evidence="4">
    <location>
        <begin position="88"/>
        <end position="110"/>
    </location>
</feature>
<evidence type="ECO:0000256" key="4">
    <source>
        <dbReference type="SAM" id="MobiDB-lite"/>
    </source>
</evidence>
<keyword evidence="2" id="KW-0645">Protease</keyword>
<dbReference type="Gene3D" id="3.40.395.10">
    <property type="entry name" value="Adenoviral Proteinase, Chain A"/>
    <property type="match status" value="1"/>
</dbReference>
<sequence length="435" mass="49822">MVHAQSRDDLTDTSKISVVDLSKKRKVKDFASSSKEERVKCSKASQSKRGSNEVDNDDEVKSEFQNLRDLINDKLQLVMDAIKCKVDHEKDSTKQSSPNGEQETPFSNVHCIPGSSKDSKFLNTEMEIKVQTVSVTELENAKEIDAAYEIKAHHVEQTEVDECTTERVDDHVCQMELHIVNFLTDLSIQSHENPDLVATSVHIVKSLDIEQHKSTQYLTKSKDFIPNDLLPSLNTERQIIAMHKSKISRQTPILHPRIRKPGRWKTSPYLIDFGSGYDHIFIPVNVARIHWVLTILSFNDRCLYVYDSYRSASHNASMADEMRNLSELIPTYLANSNFYKKKNIDFSTHPRYIGREKKSLLDVVYVDDLPQQSVESLNCGVYVVAYTEYISHEKSILPGFFDVEALRTRYLALLWRYGTQKIEENVVSEAKEATV</sequence>
<dbReference type="Pfam" id="PF02902">
    <property type="entry name" value="Peptidase_C48"/>
    <property type="match status" value="1"/>
</dbReference>
<feature type="compositionally biased region" description="Polar residues" evidence="4">
    <location>
        <begin position="94"/>
        <end position="107"/>
    </location>
</feature>
<evidence type="ECO:0000256" key="3">
    <source>
        <dbReference type="ARBA" id="ARBA00022801"/>
    </source>
</evidence>
<evidence type="ECO:0000259" key="5">
    <source>
        <dbReference type="PROSITE" id="PS50600"/>
    </source>
</evidence>
<reference evidence="7" key="2">
    <citation type="journal article" date="2017" name="J. Anim. Genet.">
        <title>Multiple reference genome sequences of hot pepper reveal the massive evolution of plant disease resistance genes by retroduplication.</title>
        <authorList>
            <person name="Kim S."/>
            <person name="Park J."/>
            <person name="Yeom S.-I."/>
            <person name="Kim Y.-M."/>
            <person name="Seo E."/>
            <person name="Kim K.-T."/>
            <person name="Kim M.-S."/>
            <person name="Lee J.M."/>
            <person name="Cheong K."/>
            <person name="Shin H.-S."/>
            <person name="Kim S.-B."/>
            <person name="Han K."/>
            <person name="Lee J."/>
            <person name="Park M."/>
            <person name="Lee H.-A."/>
            <person name="Lee H.-Y."/>
            <person name="Lee Y."/>
            <person name="Oh S."/>
            <person name="Lee J.H."/>
            <person name="Choi E."/>
            <person name="Choi E."/>
            <person name="Lee S.E."/>
            <person name="Jeon J."/>
            <person name="Kim H."/>
            <person name="Choi G."/>
            <person name="Song H."/>
            <person name="Lee J."/>
            <person name="Lee S.-C."/>
            <person name="Kwon J.-K."/>
            <person name="Lee H.-Y."/>
            <person name="Koo N."/>
            <person name="Hong Y."/>
            <person name="Kim R.W."/>
            <person name="Kang W.-H."/>
            <person name="Huh J.H."/>
            <person name="Kang B.-C."/>
            <person name="Yang T.-J."/>
            <person name="Lee Y.-H."/>
            <person name="Bennetzen J.L."/>
            <person name="Choi D."/>
        </authorList>
    </citation>
    <scope>NUCLEOTIDE SEQUENCE [LARGE SCALE GENOMIC DNA]</scope>
    <source>
        <strain evidence="7">cv. PBC81</strain>
    </source>
</reference>
<evidence type="ECO:0000313" key="6">
    <source>
        <dbReference type="EMBL" id="PHT30208.1"/>
    </source>
</evidence>
<protein>
    <recommendedName>
        <fullName evidence="5">Ubiquitin-like protease family profile domain-containing protein</fullName>
    </recommendedName>
</protein>
<keyword evidence="7" id="KW-1185">Reference proteome</keyword>
<comment type="caution">
    <text evidence="6">The sequence shown here is derived from an EMBL/GenBank/DDBJ whole genome shotgun (WGS) entry which is preliminary data.</text>
</comment>
<feature type="domain" description="Ubiquitin-like protease family profile" evidence="5">
    <location>
        <begin position="202"/>
        <end position="390"/>
    </location>
</feature>
<dbReference type="EMBL" id="MLFT02000052">
    <property type="protein sequence ID" value="PHT30208.1"/>
    <property type="molecule type" value="Genomic_DNA"/>
</dbReference>
<dbReference type="Proteomes" id="UP000224567">
    <property type="component" value="Unassembled WGS sequence"/>
</dbReference>
<dbReference type="OrthoDB" id="1324382at2759"/>
<dbReference type="InterPro" id="IPR003653">
    <property type="entry name" value="Peptidase_C48_C"/>
</dbReference>
<gene>
    <name evidence="6" type="ORF">CQW23_30193</name>
</gene>
<organism evidence="6 7">
    <name type="scientific">Capsicum baccatum</name>
    <name type="common">Peruvian pepper</name>
    <dbReference type="NCBI Taxonomy" id="33114"/>
    <lineage>
        <taxon>Eukaryota</taxon>
        <taxon>Viridiplantae</taxon>
        <taxon>Streptophyta</taxon>
        <taxon>Embryophyta</taxon>
        <taxon>Tracheophyta</taxon>
        <taxon>Spermatophyta</taxon>
        <taxon>Magnoliopsida</taxon>
        <taxon>eudicotyledons</taxon>
        <taxon>Gunneridae</taxon>
        <taxon>Pentapetalae</taxon>
        <taxon>asterids</taxon>
        <taxon>lamiids</taxon>
        <taxon>Solanales</taxon>
        <taxon>Solanaceae</taxon>
        <taxon>Solanoideae</taxon>
        <taxon>Capsiceae</taxon>
        <taxon>Capsicum</taxon>
    </lineage>
</organism>
<dbReference type="PANTHER" id="PTHR31470:SF40">
    <property type="entry name" value="UBIQUITIN-LIKE PROTEASE FAMILY PROFILE DOMAIN-CONTAINING PROTEIN"/>
    <property type="match status" value="1"/>
</dbReference>
<dbReference type="PROSITE" id="PS50600">
    <property type="entry name" value="ULP_PROTEASE"/>
    <property type="match status" value="1"/>
</dbReference>
<dbReference type="GO" id="GO:0008234">
    <property type="term" value="F:cysteine-type peptidase activity"/>
    <property type="evidence" value="ECO:0007669"/>
    <property type="project" value="InterPro"/>
</dbReference>
<dbReference type="InterPro" id="IPR038765">
    <property type="entry name" value="Papain-like_cys_pep_sf"/>
</dbReference>
<comment type="similarity">
    <text evidence="1">Belongs to the peptidase C48 family.</text>
</comment>
<keyword evidence="3" id="KW-0378">Hydrolase</keyword>
<evidence type="ECO:0000313" key="7">
    <source>
        <dbReference type="Proteomes" id="UP000224567"/>
    </source>
</evidence>
<proteinExistence type="inferred from homology"/>
<dbReference type="AlphaFoldDB" id="A0A2G2VBC0"/>
<dbReference type="GO" id="GO:0006508">
    <property type="term" value="P:proteolysis"/>
    <property type="evidence" value="ECO:0007669"/>
    <property type="project" value="UniProtKB-KW"/>
</dbReference>
<evidence type="ECO:0000256" key="1">
    <source>
        <dbReference type="ARBA" id="ARBA00005234"/>
    </source>
</evidence>
<dbReference type="PANTHER" id="PTHR31470">
    <property type="entry name" value="CYSTEINE PROTEINASES SUPERFAMILY PROTEIN-RELATED-RELATED"/>
    <property type="match status" value="1"/>
</dbReference>
<feature type="region of interest" description="Disordered" evidence="4">
    <location>
        <begin position="25"/>
        <end position="60"/>
    </location>
</feature>
<dbReference type="SUPFAM" id="SSF54001">
    <property type="entry name" value="Cysteine proteinases"/>
    <property type="match status" value="1"/>
</dbReference>
<evidence type="ECO:0000256" key="2">
    <source>
        <dbReference type="ARBA" id="ARBA00022670"/>
    </source>
</evidence>
<accession>A0A2G2VBC0</accession>
<name>A0A2G2VBC0_CAPBA</name>
<reference evidence="6 7" key="1">
    <citation type="journal article" date="2017" name="Genome Biol.">
        <title>New reference genome sequences of hot pepper reveal the massive evolution of plant disease-resistance genes by retroduplication.</title>
        <authorList>
            <person name="Kim S."/>
            <person name="Park J."/>
            <person name="Yeom S.I."/>
            <person name="Kim Y.M."/>
            <person name="Seo E."/>
            <person name="Kim K.T."/>
            <person name="Kim M.S."/>
            <person name="Lee J.M."/>
            <person name="Cheong K."/>
            <person name="Shin H.S."/>
            <person name="Kim S.B."/>
            <person name="Han K."/>
            <person name="Lee J."/>
            <person name="Park M."/>
            <person name="Lee H.A."/>
            <person name="Lee H.Y."/>
            <person name="Lee Y."/>
            <person name="Oh S."/>
            <person name="Lee J.H."/>
            <person name="Choi E."/>
            <person name="Choi E."/>
            <person name="Lee S.E."/>
            <person name="Jeon J."/>
            <person name="Kim H."/>
            <person name="Choi G."/>
            <person name="Song H."/>
            <person name="Lee J."/>
            <person name="Lee S.C."/>
            <person name="Kwon J.K."/>
            <person name="Lee H.Y."/>
            <person name="Koo N."/>
            <person name="Hong Y."/>
            <person name="Kim R.W."/>
            <person name="Kang W.H."/>
            <person name="Huh J.H."/>
            <person name="Kang B.C."/>
            <person name="Yang T.J."/>
            <person name="Lee Y.H."/>
            <person name="Bennetzen J.L."/>
            <person name="Choi D."/>
        </authorList>
    </citation>
    <scope>NUCLEOTIDE SEQUENCE [LARGE SCALE GENOMIC DNA]</scope>
    <source>
        <strain evidence="7">cv. PBC81</strain>
    </source>
</reference>